<evidence type="ECO:0000256" key="1">
    <source>
        <dbReference type="ARBA" id="ARBA00023015"/>
    </source>
</evidence>
<proteinExistence type="predicted"/>
<dbReference type="EMBL" id="JAYMYR010000002">
    <property type="protein sequence ID" value="KAK7377643.1"/>
    <property type="molecule type" value="Genomic_DNA"/>
</dbReference>
<dbReference type="PANTHER" id="PTHR31719:SF252">
    <property type="entry name" value="NAC DOMAIN-CONTAINING PROTEIN"/>
    <property type="match status" value="1"/>
</dbReference>
<dbReference type="SUPFAM" id="SSF101941">
    <property type="entry name" value="NAC domain"/>
    <property type="match status" value="1"/>
</dbReference>
<dbReference type="PANTHER" id="PTHR31719">
    <property type="entry name" value="NAC TRANSCRIPTION FACTOR 56"/>
    <property type="match status" value="1"/>
</dbReference>
<feature type="domain" description="NAC" evidence="5">
    <location>
        <begin position="14"/>
        <end position="159"/>
    </location>
</feature>
<dbReference type="Proteomes" id="UP001374584">
    <property type="component" value="Unassembled WGS sequence"/>
</dbReference>
<evidence type="ECO:0000256" key="4">
    <source>
        <dbReference type="ARBA" id="ARBA00023242"/>
    </source>
</evidence>
<keyword evidence="4" id="KW-0539">Nucleus</keyword>
<evidence type="ECO:0000259" key="5">
    <source>
        <dbReference type="PROSITE" id="PS51005"/>
    </source>
</evidence>
<dbReference type="InterPro" id="IPR036093">
    <property type="entry name" value="NAC_dom_sf"/>
</dbReference>
<keyword evidence="7" id="KW-1185">Reference proteome</keyword>
<reference evidence="6 7" key="1">
    <citation type="submission" date="2024-01" db="EMBL/GenBank/DDBJ databases">
        <title>The genomes of 5 underutilized Papilionoideae crops provide insights into root nodulation and disease resistanc.</title>
        <authorList>
            <person name="Jiang F."/>
        </authorList>
    </citation>
    <scope>NUCLEOTIDE SEQUENCE [LARGE SCALE GENOMIC DNA]</scope>
    <source>
        <strain evidence="6">JINMINGXINNONG_FW02</strain>
        <tissue evidence="6">Leaves</tissue>
    </source>
</reference>
<evidence type="ECO:0000256" key="2">
    <source>
        <dbReference type="ARBA" id="ARBA00023125"/>
    </source>
</evidence>
<dbReference type="AlphaFoldDB" id="A0AAN9RRM4"/>
<keyword evidence="1" id="KW-0805">Transcription regulation</keyword>
<dbReference type="Pfam" id="PF02365">
    <property type="entry name" value="NAM"/>
    <property type="match status" value="1"/>
</dbReference>
<name>A0AAN9RRM4_PHACN</name>
<protein>
    <recommendedName>
        <fullName evidence="5">NAC domain-containing protein</fullName>
    </recommendedName>
</protein>
<comment type="caution">
    <text evidence="6">The sequence shown here is derived from an EMBL/GenBank/DDBJ whole genome shotgun (WGS) entry which is preliminary data.</text>
</comment>
<dbReference type="GO" id="GO:0006355">
    <property type="term" value="P:regulation of DNA-templated transcription"/>
    <property type="evidence" value="ECO:0007669"/>
    <property type="project" value="InterPro"/>
</dbReference>
<accession>A0AAN9RRM4</accession>
<keyword evidence="2" id="KW-0238">DNA-binding</keyword>
<organism evidence="6 7">
    <name type="scientific">Phaseolus coccineus</name>
    <name type="common">Scarlet runner bean</name>
    <name type="synonym">Phaseolus multiflorus</name>
    <dbReference type="NCBI Taxonomy" id="3886"/>
    <lineage>
        <taxon>Eukaryota</taxon>
        <taxon>Viridiplantae</taxon>
        <taxon>Streptophyta</taxon>
        <taxon>Embryophyta</taxon>
        <taxon>Tracheophyta</taxon>
        <taxon>Spermatophyta</taxon>
        <taxon>Magnoliopsida</taxon>
        <taxon>eudicotyledons</taxon>
        <taxon>Gunneridae</taxon>
        <taxon>Pentapetalae</taxon>
        <taxon>rosids</taxon>
        <taxon>fabids</taxon>
        <taxon>Fabales</taxon>
        <taxon>Fabaceae</taxon>
        <taxon>Papilionoideae</taxon>
        <taxon>50 kb inversion clade</taxon>
        <taxon>NPAAA clade</taxon>
        <taxon>indigoferoid/millettioid clade</taxon>
        <taxon>Phaseoleae</taxon>
        <taxon>Phaseolus</taxon>
    </lineage>
</organism>
<evidence type="ECO:0000313" key="7">
    <source>
        <dbReference type="Proteomes" id="UP001374584"/>
    </source>
</evidence>
<keyword evidence="3" id="KW-0804">Transcription</keyword>
<sequence length="210" mass="23919">MEVLNPVEGKTYRLPVGYRFDPTDEILAGYYLRKRIMAQPLPNDLIQDCDVHQTEPWALPGGGKYMNWQRFFFYDVRTHVFENPEKRDAGKGQWKVVEKDQEVEFSAEQVIAKKSVLVFWKAKGNSLAKTNWVMHEFRLALKSHPSKMSAMAVCRILETKVSRRPKKAKESEGVTSNRSNVEEAMDVTPTVIDFTVECGTETGPPPPGTP</sequence>
<dbReference type="PROSITE" id="PS51005">
    <property type="entry name" value="NAC"/>
    <property type="match status" value="1"/>
</dbReference>
<dbReference type="InterPro" id="IPR003441">
    <property type="entry name" value="NAC-dom"/>
</dbReference>
<dbReference type="GO" id="GO:0003677">
    <property type="term" value="F:DNA binding"/>
    <property type="evidence" value="ECO:0007669"/>
    <property type="project" value="UniProtKB-KW"/>
</dbReference>
<evidence type="ECO:0000256" key="3">
    <source>
        <dbReference type="ARBA" id="ARBA00023163"/>
    </source>
</evidence>
<gene>
    <name evidence="6" type="ORF">VNO80_03072</name>
</gene>
<evidence type="ECO:0000313" key="6">
    <source>
        <dbReference type="EMBL" id="KAK7377643.1"/>
    </source>
</evidence>
<dbReference type="Gene3D" id="2.170.150.80">
    <property type="entry name" value="NAC domain"/>
    <property type="match status" value="1"/>
</dbReference>